<evidence type="ECO:0000259" key="1">
    <source>
        <dbReference type="Pfam" id="PF01926"/>
    </source>
</evidence>
<name>A0A2R6ADU5_9ARCH</name>
<dbReference type="Proteomes" id="UP000240880">
    <property type="component" value="Unassembled WGS sequence"/>
</dbReference>
<dbReference type="GO" id="GO:0005525">
    <property type="term" value="F:GTP binding"/>
    <property type="evidence" value="ECO:0007669"/>
    <property type="project" value="InterPro"/>
</dbReference>
<proteinExistence type="predicted"/>
<protein>
    <recommendedName>
        <fullName evidence="5">OBG-type G domain-containing protein</fullName>
    </recommendedName>
</protein>
<dbReference type="PANTHER" id="PTHR45759">
    <property type="entry name" value="NUCLEOLAR GTP-BINDING PROTEIN 1"/>
    <property type="match status" value="1"/>
</dbReference>
<accession>A0A2R6ADU5</accession>
<evidence type="ECO:0008006" key="5">
    <source>
        <dbReference type="Google" id="ProtNLM"/>
    </source>
</evidence>
<dbReference type="Pfam" id="PF17835">
    <property type="entry name" value="NOG1_N"/>
    <property type="match status" value="1"/>
</dbReference>
<dbReference type="InterPro" id="IPR041623">
    <property type="entry name" value="NOG1_N"/>
</dbReference>
<dbReference type="Gene3D" id="3.40.50.300">
    <property type="entry name" value="P-loop containing nucleotide triphosphate hydrolases"/>
    <property type="match status" value="1"/>
</dbReference>
<evidence type="ECO:0000259" key="2">
    <source>
        <dbReference type="Pfam" id="PF17835"/>
    </source>
</evidence>
<feature type="domain" description="G" evidence="1">
    <location>
        <begin position="183"/>
        <end position="277"/>
    </location>
</feature>
<dbReference type="Gene3D" id="1.20.120.1190">
    <property type="match status" value="1"/>
</dbReference>
<dbReference type="EMBL" id="NEXC01000003">
    <property type="protein sequence ID" value="PSN84483.1"/>
    <property type="molecule type" value="Genomic_DNA"/>
</dbReference>
<gene>
    <name evidence="3" type="ORF">B9Q01_01100</name>
</gene>
<dbReference type="Pfam" id="PF01926">
    <property type="entry name" value="MMR_HSR1"/>
    <property type="match status" value="1"/>
</dbReference>
<dbReference type="AlphaFoldDB" id="A0A2R6ADU5"/>
<dbReference type="InterPro" id="IPR027417">
    <property type="entry name" value="P-loop_NTPase"/>
</dbReference>
<sequence length="355" mass="40682">MIKFFGSLKDGFAMESKNKIPNPFRDLSKVSLFEEIEKWLFNKIASISFDASVKSAFLLPIKKIKLFSSLYSSKIFELKKVYLQIKNAHPFYVGACEFLYEGGFGCLINDLEKILQSERKIRILARNYIKAIIKEKTKSNIFLKQFLGRAMYVIRKNSYTMHKLREAHKKLNELPDIEPNVFKVAVVGAPFVGKSSLVANLTGKKLEIGKYPFTTKRINIGRISNEKFEIVVYDTPGILDRPLEKGSVYEKKAYLILKYLADFVVFLIDPTESAGYSLVYQNRILSSIKKTMPTMPILVVETHADLLQISDNRFCISNVTGFGLDDLKQELIKIAEQWYYEKFSHGPSKPQLGHL</sequence>
<organism evidence="3 4">
    <name type="scientific">Candidatus Marsarchaeota G1 archaeon OSP_D</name>
    <dbReference type="NCBI Taxonomy" id="1978155"/>
    <lineage>
        <taxon>Archaea</taxon>
        <taxon>Candidatus Marsarchaeota</taxon>
        <taxon>Candidatus Marsarchaeota group 1</taxon>
    </lineage>
</organism>
<evidence type="ECO:0000313" key="4">
    <source>
        <dbReference type="Proteomes" id="UP000240880"/>
    </source>
</evidence>
<dbReference type="PRINTS" id="PR00326">
    <property type="entry name" value="GTP1OBG"/>
</dbReference>
<comment type="caution">
    <text evidence="3">The sequence shown here is derived from an EMBL/GenBank/DDBJ whole genome shotgun (WGS) entry which is preliminary data.</text>
</comment>
<reference evidence="3 4" key="1">
    <citation type="submission" date="2017-04" db="EMBL/GenBank/DDBJ databases">
        <title>Novel microbial lineages endemic to geothermal iron-oxide mats fill important gaps in the evolutionary history of Archaea.</title>
        <authorList>
            <person name="Jay Z.J."/>
            <person name="Beam J.P."/>
            <person name="Dlakic M."/>
            <person name="Rusch D.B."/>
            <person name="Kozubal M.A."/>
            <person name="Inskeep W.P."/>
        </authorList>
    </citation>
    <scope>NUCLEOTIDE SEQUENCE [LARGE SCALE GENOMIC DNA]</scope>
    <source>
        <strain evidence="3">OSP_D</strain>
    </source>
</reference>
<dbReference type="SUPFAM" id="SSF52540">
    <property type="entry name" value="P-loop containing nucleoside triphosphate hydrolases"/>
    <property type="match status" value="1"/>
</dbReference>
<feature type="domain" description="NOG1 N-terminal helical" evidence="2">
    <location>
        <begin position="61"/>
        <end position="177"/>
    </location>
</feature>
<evidence type="ECO:0000313" key="3">
    <source>
        <dbReference type="EMBL" id="PSN84483.1"/>
    </source>
</evidence>
<dbReference type="InterPro" id="IPR006073">
    <property type="entry name" value="GTP-bd"/>
</dbReference>